<dbReference type="InterPro" id="IPR051532">
    <property type="entry name" value="Ester_Hydrolysis_Enzymes"/>
</dbReference>
<protein>
    <submittedName>
        <fullName evidence="2">Acyl-CoA thioesterase-1</fullName>
        <ecNumber evidence="2">3.1.1.5</ecNumber>
        <ecNumber evidence="2">3.1.2.-</ecNumber>
    </submittedName>
</protein>
<dbReference type="EMBL" id="JACIIU010000006">
    <property type="protein sequence ID" value="MBB6261195.1"/>
    <property type="molecule type" value="Genomic_DNA"/>
</dbReference>
<dbReference type="SUPFAM" id="SSF52266">
    <property type="entry name" value="SGNH hydrolase"/>
    <property type="match status" value="1"/>
</dbReference>
<dbReference type="InterPro" id="IPR036514">
    <property type="entry name" value="SGNH_hydro_sf"/>
</dbReference>
<dbReference type="RefSeq" id="WP_184222322.1">
    <property type="nucleotide sequence ID" value="NZ_JACIIU010000006.1"/>
</dbReference>
<dbReference type="Proteomes" id="UP000555393">
    <property type="component" value="Unassembled WGS sequence"/>
</dbReference>
<gene>
    <name evidence="2" type="ORF">FHS77_001745</name>
</gene>
<dbReference type="PANTHER" id="PTHR30383">
    <property type="entry name" value="THIOESTERASE 1/PROTEASE 1/LYSOPHOSPHOLIPASE L1"/>
    <property type="match status" value="1"/>
</dbReference>
<reference evidence="2 3" key="1">
    <citation type="submission" date="2020-08" db="EMBL/GenBank/DDBJ databases">
        <title>Genomic Encyclopedia of Type Strains, Phase IV (KMG-IV): sequencing the most valuable type-strain genomes for metagenomic binning, comparative biology and taxonomic classification.</title>
        <authorList>
            <person name="Goeker M."/>
        </authorList>
    </citation>
    <scope>NUCLEOTIDE SEQUENCE [LARGE SCALE GENOMIC DNA]</scope>
    <source>
        <strain evidence="2 3">DSM 22336</strain>
    </source>
</reference>
<dbReference type="InterPro" id="IPR013830">
    <property type="entry name" value="SGNH_hydro"/>
</dbReference>
<evidence type="ECO:0000313" key="2">
    <source>
        <dbReference type="EMBL" id="MBB6261195.1"/>
    </source>
</evidence>
<organism evidence="2 3">
    <name type="scientific">Paenochrobactrum gallinarii</name>
    <dbReference type="NCBI Taxonomy" id="643673"/>
    <lineage>
        <taxon>Bacteria</taxon>
        <taxon>Pseudomonadati</taxon>
        <taxon>Pseudomonadota</taxon>
        <taxon>Alphaproteobacteria</taxon>
        <taxon>Hyphomicrobiales</taxon>
        <taxon>Brucellaceae</taxon>
        <taxon>Paenochrobactrum</taxon>
    </lineage>
</organism>
<dbReference type="EC" id="3.1.1.5" evidence="2"/>
<keyword evidence="3" id="KW-1185">Reference proteome</keyword>
<evidence type="ECO:0000259" key="1">
    <source>
        <dbReference type="Pfam" id="PF13472"/>
    </source>
</evidence>
<dbReference type="PANTHER" id="PTHR30383:SF24">
    <property type="entry name" value="THIOESTERASE 1_PROTEASE 1_LYSOPHOSPHOLIPASE L1"/>
    <property type="match status" value="1"/>
</dbReference>
<proteinExistence type="predicted"/>
<dbReference type="Pfam" id="PF13472">
    <property type="entry name" value="Lipase_GDSL_2"/>
    <property type="match status" value="1"/>
</dbReference>
<name>A0A841LSL6_9HYPH</name>
<dbReference type="Gene3D" id="3.40.50.1110">
    <property type="entry name" value="SGNH hydrolase"/>
    <property type="match status" value="1"/>
</dbReference>
<comment type="caution">
    <text evidence="2">The sequence shown here is derived from an EMBL/GenBank/DDBJ whole genome shotgun (WGS) entry which is preliminary data.</text>
</comment>
<accession>A0A841LSL6</accession>
<evidence type="ECO:0000313" key="3">
    <source>
        <dbReference type="Proteomes" id="UP000555393"/>
    </source>
</evidence>
<sequence>MRFKPLAAFLHIILIIGIMGLFALAARAQSPVQNPEPDMEESSGLEEVLPEDQLSSFKIIGFGDSLMAGYLLPANDAFPQQLEEALLKNGLDVSVENAGVSGDTTTGGLERLNWSVPDDTDLVILELGANDALRGIAPAITEQNLDEMLQRLQTRKIPVVLAGMIAPPNMGADYAAQFNPIYQKLADKYQVPLYPFFLDGVMTKQSLQLEDGMHPNAEGVAVMVANFAPFIQKTITQLQNQGKAQ</sequence>
<keyword evidence="2" id="KW-0378">Hydrolase</keyword>
<feature type="domain" description="SGNH hydrolase-type esterase" evidence="1">
    <location>
        <begin position="62"/>
        <end position="221"/>
    </location>
</feature>
<dbReference type="EC" id="3.1.2.-" evidence="2"/>
<dbReference type="CDD" id="cd01822">
    <property type="entry name" value="Lysophospholipase_L1_like"/>
    <property type="match status" value="1"/>
</dbReference>
<dbReference type="AlphaFoldDB" id="A0A841LSL6"/>
<dbReference type="GO" id="GO:0004622">
    <property type="term" value="F:phosphatidylcholine lysophospholipase activity"/>
    <property type="evidence" value="ECO:0007669"/>
    <property type="project" value="UniProtKB-EC"/>
</dbReference>